<evidence type="ECO:0000313" key="2">
    <source>
        <dbReference type="EMBL" id="KAK7995803.1"/>
    </source>
</evidence>
<feature type="compositionally biased region" description="Low complexity" evidence="1">
    <location>
        <begin position="53"/>
        <end position="73"/>
    </location>
</feature>
<evidence type="ECO:0000256" key="1">
    <source>
        <dbReference type="SAM" id="MobiDB-lite"/>
    </source>
</evidence>
<protein>
    <recommendedName>
        <fullName evidence="4">C2H2-type domain-containing protein</fullName>
    </recommendedName>
</protein>
<gene>
    <name evidence="2" type="ORF">PG991_015270</name>
</gene>
<dbReference type="Proteomes" id="UP001396898">
    <property type="component" value="Unassembled WGS sequence"/>
</dbReference>
<reference evidence="2 3" key="1">
    <citation type="submission" date="2023-01" db="EMBL/GenBank/DDBJ databases">
        <title>Analysis of 21 Apiospora genomes using comparative genomics revels a genus with tremendous synthesis potential of carbohydrate active enzymes and secondary metabolites.</title>
        <authorList>
            <person name="Sorensen T."/>
        </authorList>
    </citation>
    <scope>NUCLEOTIDE SEQUENCE [LARGE SCALE GENOMIC DNA]</scope>
    <source>
        <strain evidence="2 3">CBS 20057</strain>
    </source>
</reference>
<dbReference type="EMBL" id="JAQQWI010000022">
    <property type="protein sequence ID" value="KAK7995803.1"/>
    <property type="molecule type" value="Genomic_DNA"/>
</dbReference>
<comment type="caution">
    <text evidence="2">The sequence shown here is derived from an EMBL/GenBank/DDBJ whole genome shotgun (WGS) entry which is preliminary data.</text>
</comment>
<accession>A0ABR1R161</accession>
<sequence length="220" mass="23753">MTATSTSGCVNPGALQLPSPVTAHNGPIQSIEEDDNGFITPSALLTPTRPDDASQNSSSPSPTITPSISADTSQSVRASPHHSPAHVASAASPPSTAPSPYAAPAQPIDQQDHWCEQHSRAFPSEKDLRKHLISKEHRPDLYGHSDVEAPAGTNQCACGMMAAHKDNHMRHITNCGKPPKLPYRCVEGHYYVDKKEYKDHYKDKMNGCGRNLGRPSNNMT</sequence>
<proteinExistence type="predicted"/>
<organism evidence="2 3">
    <name type="scientific">Apiospora marii</name>
    <dbReference type="NCBI Taxonomy" id="335849"/>
    <lineage>
        <taxon>Eukaryota</taxon>
        <taxon>Fungi</taxon>
        <taxon>Dikarya</taxon>
        <taxon>Ascomycota</taxon>
        <taxon>Pezizomycotina</taxon>
        <taxon>Sordariomycetes</taxon>
        <taxon>Xylariomycetidae</taxon>
        <taxon>Amphisphaeriales</taxon>
        <taxon>Apiosporaceae</taxon>
        <taxon>Apiospora</taxon>
    </lineage>
</organism>
<keyword evidence="3" id="KW-1185">Reference proteome</keyword>
<feature type="compositionally biased region" description="Low complexity" evidence="1">
    <location>
        <begin position="85"/>
        <end position="106"/>
    </location>
</feature>
<evidence type="ECO:0000313" key="3">
    <source>
        <dbReference type="Proteomes" id="UP001396898"/>
    </source>
</evidence>
<feature type="region of interest" description="Disordered" evidence="1">
    <location>
        <begin position="1"/>
        <end position="106"/>
    </location>
</feature>
<evidence type="ECO:0008006" key="4">
    <source>
        <dbReference type="Google" id="ProtNLM"/>
    </source>
</evidence>
<name>A0ABR1R161_9PEZI</name>